<feature type="transmembrane region" description="Helical" evidence="1">
    <location>
        <begin position="21"/>
        <end position="40"/>
    </location>
</feature>
<keyword evidence="1" id="KW-0812">Transmembrane</keyword>
<keyword evidence="1" id="KW-0472">Membrane</keyword>
<dbReference type="Proteomes" id="UP000192783">
    <property type="component" value="Unassembled WGS sequence"/>
</dbReference>
<gene>
    <name evidence="2" type="ORF">SAMN02746041_03304</name>
</gene>
<dbReference type="AlphaFoldDB" id="A0A1W1XYQ8"/>
<reference evidence="2 3" key="1">
    <citation type="submission" date="2017-04" db="EMBL/GenBank/DDBJ databases">
        <authorList>
            <person name="Afonso C.L."/>
            <person name="Miller P.J."/>
            <person name="Scott M.A."/>
            <person name="Spackman E."/>
            <person name="Goraichik I."/>
            <person name="Dimitrov K.M."/>
            <person name="Suarez D.L."/>
            <person name="Swayne D.E."/>
        </authorList>
    </citation>
    <scope>NUCLEOTIDE SEQUENCE [LARGE SCALE GENOMIC DNA]</scope>
    <source>
        <strain evidence="2 3">DSM 13146</strain>
    </source>
</reference>
<proteinExistence type="predicted"/>
<sequence length="151" mass="16740">MAVGDQKGRSTAERGVSIVETFLVSAIVSVVMIMVSYYVLPQHSTGDISKRKTPGIIVVDSDKLIELKLKELENRLKEDPTTDLTGEGAEFARRMNELIEQLGREGNVVLQARYALIYPSAMDRTRDLAMALGVKFQEHDNKQTGVTDGKE</sequence>
<name>A0A1W1XYQ8_9BACT</name>
<protein>
    <submittedName>
        <fullName evidence="2">Uncharacterized protein</fullName>
    </submittedName>
</protein>
<dbReference type="RefSeq" id="WP_084059162.1">
    <property type="nucleotide sequence ID" value="NZ_FWXF01000044.1"/>
</dbReference>
<organism evidence="2 3">
    <name type="scientific">Desulfacinum hydrothermale DSM 13146</name>
    <dbReference type="NCBI Taxonomy" id="1121390"/>
    <lineage>
        <taxon>Bacteria</taxon>
        <taxon>Pseudomonadati</taxon>
        <taxon>Thermodesulfobacteriota</taxon>
        <taxon>Syntrophobacteria</taxon>
        <taxon>Syntrophobacterales</taxon>
        <taxon>Syntrophobacteraceae</taxon>
        <taxon>Desulfacinum</taxon>
    </lineage>
</organism>
<accession>A0A1W1XYQ8</accession>
<dbReference type="STRING" id="1121390.SAMN02746041_03304"/>
<evidence type="ECO:0000313" key="3">
    <source>
        <dbReference type="Proteomes" id="UP000192783"/>
    </source>
</evidence>
<dbReference type="EMBL" id="FWXF01000044">
    <property type="protein sequence ID" value="SMC28691.1"/>
    <property type="molecule type" value="Genomic_DNA"/>
</dbReference>
<keyword evidence="1" id="KW-1133">Transmembrane helix</keyword>
<evidence type="ECO:0000313" key="2">
    <source>
        <dbReference type="EMBL" id="SMC28691.1"/>
    </source>
</evidence>
<keyword evidence="3" id="KW-1185">Reference proteome</keyword>
<evidence type="ECO:0000256" key="1">
    <source>
        <dbReference type="SAM" id="Phobius"/>
    </source>
</evidence>